<proteinExistence type="predicted"/>
<keyword evidence="1" id="KW-0732">Signal</keyword>
<evidence type="ECO:0000256" key="1">
    <source>
        <dbReference type="SAM" id="SignalP"/>
    </source>
</evidence>
<name>A0ABY3XHY7_9GAMM</name>
<dbReference type="Proteomes" id="UP000829194">
    <property type="component" value="Chromosome"/>
</dbReference>
<feature type="signal peptide" evidence="1">
    <location>
        <begin position="1"/>
        <end position="28"/>
    </location>
</feature>
<evidence type="ECO:0000313" key="2">
    <source>
        <dbReference type="EMBL" id="UNP31239.1"/>
    </source>
</evidence>
<accession>A0ABY3XHY7</accession>
<keyword evidence="3" id="KW-1185">Reference proteome</keyword>
<reference evidence="2 3" key="1">
    <citation type="submission" date="2022-03" db="EMBL/GenBank/DDBJ databases">
        <title>Complete genome sequence of Lysobacter capsici VKM B-2533 and Lysobacter gummosus 10.1.1, promising sources of lytic agents.</title>
        <authorList>
            <person name="Tarlachkov S.V."/>
            <person name="Kudryakova I.V."/>
            <person name="Afoshin A.S."/>
            <person name="Leontyevskaya E.A."/>
            <person name="Leontyevskaya N.V."/>
        </authorList>
    </citation>
    <scope>NUCLEOTIDE SEQUENCE [LARGE SCALE GENOMIC DNA]</scope>
    <source>
        <strain evidence="2 3">10.1.1</strain>
    </source>
</reference>
<feature type="chain" id="PRO_5045425114" description="Lipoprotein" evidence="1">
    <location>
        <begin position="29"/>
        <end position="75"/>
    </location>
</feature>
<organism evidence="2 3">
    <name type="scientific">Lysobacter gummosus</name>
    <dbReference type="NCBI Taxonomy" id="262324"/>
    <lineage>
        <taxon>Bacteria</taxon>
        <taxon>Pseudomonadati</taxon>
        <taxon>Pseudomonadota</taxon>
        <taxon>Gammaproteobacteria</taxon>
        <taxon>Lysobacterales</taxon>
        <taxon>Lysobacteraceae</taxon>
        <taxon>Lysobacter</taxon>
    </lineage>
</organism>
<gene>
    <name evidence="2" type="ORF">MOV92_08360</name>
</gene>
<evidence type="ECO:0000313" key="3">
    <source>
        <dbReference type="Proteomes" id="UP000829194"/>
    </source>
</evidence>
<dbReference type="EMBL" id="CP093547">
    <property type="protein sequence ID" value="UNP31239.1"/>
    <property type="molecule type" value="Genomic_DNA"/>
</dbReference>
<sequence length="75" mass="7919">MKAWTRNSRLAAVALAVFGFGASLSALASDDAQCAQCRLEYESCLLNAESPNQASGCQVRFAACVSTLDCPVMDI</sequence>
<protein>
    <recommendedName>
        <fullName evidence="4">Lipoprotein</fullName>
    </recommendedName>
</protein>
<dbReference type="RefSeq" id="WP_057942397.1">
    <property type="nucleotide sequence ID" value="NZ_CP011131.1"/>
</dbReference>
<evidence type="ECO:0008006" key="4">
    <source>
        <dbReference type="Google" id="ProtNLM"/>
    </source>
</evidence>